<evidence type="ECO:0000313" key="1">
    <source>
        <dbReference type="EMBL" id="KAK7324100.1"/>
    </source>
</evidence>
<dbReference type="AlphaFoldDB" id="A0AAN9KUG4"/>
<gene>
    <name evidence="1" type="ORF">VNO77_27622</name>
</gene>
<dbReference type="EMBL" id="JAYMYQ010000006">
    <property type="protein sequence ID" value="KAK7324100.1"/>
    <property type="molecule type" value="Genomic_DNA"/>
</dbReference>
<organism evidence="1 2">
    <name type="scientific">Canavalia gladiata</name>
    <name type="common">Sword bean</name>
    <name type="synonym">Dolichos gladiatus</name>
    <dbReference type="NCBI Taxonomy" id="3824"/>
    <lineage>
        <taxon>Eukaryota</taxon>
        <taxon>Viridiplantae</taxon>
        <taxon>Streptophyta</taxon>
        <taxon>Embryophyta</taxon>
        <taxon>Tracheophyta</taxon>
        <taxon>Spermatophyta</taxon>
        <taxon>Magnoliopsida</taxon>
        <taxon>eudicotyledons</taxon>
        <taxon>Gunneridae</taxon>
        <taxon>Pentapetalae</taxon>
        <taxon>rosids</taxon>
        <taxon>fabids</taxon>
        <taxon>Fabales</taxon>
        <taxon>Fabaceae</taxon>
        <taxon>Papilionoideae</taxon>
        <taxon>50 kb inversion clade</taxon>
        <taxon>NPAAA clade</taxon>
        <taxon>indigoferoid/millettioid clade</taxon>
        <taxon>Phaseoleae</taxon>
        <taxon>Canavalia</taxon>
    </lineage>
</organism>
<accession>A0AAN9KUG4</accession>
<name>A0AAN9KUG4_CANGL</name>
<protein>
    <submittedName>
        <fullName evidence="1">Uncharacterized protein</fullName>
    </submittedName>
</protein>
<evidence type="ECO:0000313" key="2">
    <source>
        <dbReference type="Proteomes" id="UP001367508"/>
    </source>
</evidence>
<dbReference type="Proteomes" id="UP001367508">
    <property type="component" value="Unassembled WGS sequence"/>
</dbReference>
<keyword evidence="2" id="KW-1185">Reference proteome</keyword>
<proteinExistence type="predicted"/>
<reference evidence="1 2" key="1">
    <citation type="submission" date="2024-01" db="EMBL/GenBank/DDBJ databases">
        <title>The genomes of 5 underutilized Papilionoideae crops provide insights into root nodulation and disease resistanc.</title>
        <authorList>
            <person name="Jiang F."/>
        </authorList>
    </citation>
    <scope>NUCLEOTIDE SEQUENCE [LARGE SCALE GENOMIC DNA]</scope>
    <source>
        <strain evidence="1">LVBAO_FW01</strain>
        <tissue evidence="1">Leaves</tissue>
    </source>
</reference>
<sequence length="89" mass="10184">MKPSCDVLWEIMMCPVSYNRSNQISWKRTIDHIQVKSQSARNRLASIDWCIDSHVLGSGNYGEVVSAEFILITWDPSLIEVGQEPYHDS</sequence>
<comment type="caution">
    <text evidence="1">The sequence shown here is derived from an EMBL/GenBank/DDBJ whole genome shotgun (WGS) entry which is preliminary data.</text>
</comment>